<organism evidence="2 3">
    <name type="scientific">Apiospora saccharicola</name>
    <dbReference type="NCBI Taxonomy" id="335842"/>
    <lineage>
        <taxon>Eukaryota</taxon>
        <taxon>Fungi</taxon>
        <taxon>Dikarya</taxon>
        <taxon>Ascomycota</taxon>
        <taxon>Pezizomycotina</taxon>
        <taxon>Sordariomycetes</taxon>
        <taxon>Xylariomycetidae</taxon>
        <taxon>Amphisphaeriales</taxon>
        <taxon>Apiosporaceae</taxon>
        <taxon>Apiospora</taxon>
    </lineage>
</organism>
<keyword evidence="3" id="KW-1185">Reference proteome</keyword>
<comment type="caution">
    <text evidence="2">The sequence shown here is derived from an EMBL/GenBank/DDBJ whole genome shotgun (WGS) entry which is preliminary data.</text>
</comment>
<evidence type="ECO:0000313" key="3">
    <source>
        <dbReference type="Proteomes" id="UP001446871"/>
    </source>
</evidence>
<dbReference type="Proteomes" id="UP001446871">
    <property type="component" value="Unassembled WGS sequence"/>
</dbReference>
<protein>
    <submittedName>
        <fullName evidence="2">Uncharacterized protein</fullName>
    </submittedName>
</protein>
<evidence type="ECO:0000256" key="1">
    <source>
        <dbReference type="SAM" id="MobiDB-lite"/>
    </source>
</evidence>
<sequence length="649" mass="71973">MSSDTSISSPTDESAQDVVELLGYSSMSHDYGFWNMGNIEIMKWVYSLLSCDPMVSKCSDTYMQVLQVLASYFTINLNLRATIYLEQQVNSHESRYGLSSFATKRTYLNLFRFYWAMNKLEDAKSVARNMANRLRTDPNVAPDAFLIWKTLAIDVECRDGDREKAAALYGDLAHQYSLHDGPSNRSYYFLHIGLQLFYTGRSSWREALWKIAAAIEWLGKVPKNLYHATETIVERKIALFVLKAAIFEALEEAMEATLVYKDLMTLCEQHLDEDTYIASWHVAADNRIFALNHSNPRERPTRGDTLTGCATATLSSPVLLGISPDWIQGQGQIGDGKKALQGSNFDLSRSINSVSPTLMAAKPARTAGSTPVSSFNEGFLVLNGPPPQWAPKHTQLVSTGVQVQSPTLSLTPKITAVPTIKKPAHKLNDNKTNTRDAAYSEMNQQLLALARQTKTAESVPIPESGDSSSSDSEDGLLCISRARKMKYPNGPSAAQKLQGAVNAATQTRQQRNTALLMERPAAPAPMCPERKEEWAKFLMRQLEEGQQGGEKPINKSKQEEGLQHNLPLRPKRDDAAHASSSAVKRREVPSFIRVGHAVPSWCGVPGLEPGTWDMLSKTSSNDTTFSDDMDIDSDSESGIDRWEVCSQTT</sequence>
<accession>A0ABR1VPF1</accession>
<feature type="region of interest" description="Disordered" evidence="1">
    <location>
        <begin position="452"/>
        <end position="474"/>
    </location>
</feature>
<feature type="compositionally biased region" description="Basic and acidic residues" evidence="1">
    <location>
        <begin position="552"/>
        <end position="562"/>
    </location>
</feature>
<gene>
    <name evidence="2" type="ORF">PG996_006395</name>
</gene>
<name>A0ABR1VPF1_9PEZI</name>
<proteinExistence type="predicted"/>
<dbReference type="EMBL" id="JAQQWM010000003">
    <property type="protein sequence ID" value="KAK8073047.1"/>
    <property type="molecule type" value="Genomic_DNA"/>
</dbReference>
<reference evidence="2 3" key="1">
    <citation type="submission" date="2023-01" db="EMBL/GenBank/DDBJ databases">
        <title>Analysis of 21 Apiospora genomes using comparative genomics revels a genus with tremendous synthesis potential of carbohydrate active enzymes and secondary metabolites.</title>
        <authorList>
            <person name="Sorensen T."/>
        </authorList>
    </citation>
    <scope>NUCLEOTIDE SEQUENCE [LARGE SCALE GENOMIC DNA]</scope>
    <source>
        <strain evidence="2 3">CBS 83171</strain>
    </source>
</reference>
<feature type="compositionally biased region" description="Acidic residues" evidence="1">
    <location>
        <begin position="625"/>
        <end position="637"/>
    </location>
</feature>
<evidence type="ECO:0000313" key="2">
    <source>
        <dbReference type="EMBL" id="KAK8073047.1"/>
    </source>
</evidence>
<feature type="region of interest" description="Disordered" evidence="1">
    <location>
        <begin position="544"/>
        <end position="585"/>
    </location>
</feature>
<feature type="region of interest" description="Disordered" evidence="1">
    <location>
        <begin position="613"/>
        <end position="649"/>
    </location>
</feature>